<comment type="similarity">
    <text evidence="2">Belongs to the glycosyl hydrolase 43 family.</text>
</comment>
<evidence type="ECO:0000313" key="9">
    <source>
        <dbReference type="EMBL" id="MBC2606726.1"/>
    </source>
</evidence>
<keyword evidence="4" id="KW-0326">Glycosidase</keyword>
<proteinExistence type="inferred from homology"/>
<dbReference type="GO" id="GO:0005975">
    <property type="term" value="P:carbohydrate metabolic process"/>
    <property type="evidence" value="ECO:0007669"/>
    <property type="project" value="InterPro"/>
</dbReference>
<dbReference type="InterPro" id="IPR015919">
    <property type="entry name" value="Cadherin-like_sf"/>
</dbReference>
<feature type="active site" description="Proton donor" evidence="5">
    <location>
        <position position="219"/>
    </location>
</feature>
<evidence type="ECO:0000259" key="8">
    <source>
        <dbReference type="Pfam" id="PF16369"/>
    </source>
</evidence>
<feature type="site" description="Important for catalytic activity, responsible for pKa modulation of the active site Glu and correct orientation of both the proton donor and substrate" evidence="6">
    <location>
        <position position="166"/>
    </location>
</feature>
<keyword evidence="3 9" id="KW-0378">Hydrolase</keyword>
<accession>A0A7X1E8W0</accession>
<dbReference type="Proteomes" id="UP000526501">
    <property type="component" value="Unassembled WGS sequence"/>
</dbReference>
<evidence type="ECO:0000256" key="1">
    <source>
        <dbReference type="ARBA" id="ARBA00004834"/>
    </source>
</evidence>
<dbReference type="PANTHER" id="PTHR43301">
    <property type="entry name" value="ARABINAN ENDO-1,5-ALPHA-L-ARABINOSIDASE"/>
    <property type="match status" value="1"/>
</dbReference>
<dbReference type="SUPFAM" id="SSF49313">
    <property type="entry name" value="Cadherin-like"/>
    <property type="match status" value="1"/>
</dbReference>
<dbReference type="Pfam" id="PF16369">
    <property type="entry name" value="GH43_C"/>
    <property type="match status" value="1"/>
</dbReference>
<name>A0A7X1E8W0_9BACT</name>
<evidence type="ECO:0000256" key="3">
    <source>
        <dbReference type="ARBA" id="ARBA00022801"/>
    </source>
</evidence>
<dbReference type="Gene3D" id="2.115.10.20">
    <property type="entry name" value="Glycosyl hydrolase domain, family 43"/>
    <property type="match status" value="1"/>
</dbReference>
<dbReference type="GO" id="GO:0016020">
    <property type="term" value="C:membrane"/>
    <property type="evidence" value="ECO:0007669"/>
    <property type="project" value="InterPro"/>
</dbReference>
<dbReference type="InterPro" id="IPR013783">
    <property type="entry name" value="Ig-like_fold"/>
</dbReference>
<comment type="pathway">
    <text evidence="1">Glycan metabolism; L-arabinan degradation.</text>
</comment>
<sequence>MKLLKNASMLALCLLGSSLTLTAQTPSFTRDASVHDPSVIKVGDRFYVYGSHGASAYTEDLMNWTQVAVSMTSGNPVHFTSWKTTLSELVEWTTADTLWAADVYQLDDGKYYYYYNVWTDYLSYRSYMGVAVSDTIEGPYTNVGEILKGGTNVAGFDPAYDPNTIDPTLYRDTEDNLWMVYGSYSGGIFVLEMDDTTGLQKPGQEWGTKLLDGRYGSMEGPFMEYNEDTGYYYLFLSFGGLAAADGYQMRVFRSQSPNGPFYDPSGTDMSTASSSTWTQNGLKLAGGWQFNAVDGEANQSPTGYLSPGHNSVMKDPASGKWFNFFHTRFVDRGEAHEVRVHQLFFNEDGWPVMAPHRYAGETQGSYSVADVSGSYKVINHGKDVTREAIPKYATVIGLAESGGLSGASGSWELVDGQNIRITMDDVLYKGVVCEQWDNENSMWVMGFTAVSPDGVAIWGSEVAIADRTGDLDPPVLAQIDDTALAMGESLDLVLTNLAPNSELTLVYKILQGPEGLEVDSLTGAITWTPLVSQMGQAYPVQIQVYDLIDPSLMDEVNFSVYASGGYEFEELFVDFTSAGSGGILDNAGKSTGLTARLSGTGTSYSSNDPNLTLDEENGHLTLASTETDFNGQAGVAAASAVGLKLSEIGYTGAEDFSVRADFGPIEGLENVDQVGVFVGSSATTLTRAGIFQGTAAQGLGVHTQNGTDESATFELSTYDLSDGLTVTIAREAGEWSYLVDGVVVNPQSANATFLDALSDLTVGVFAINPLNTNSKTVAVESLRVAVLSDQPRETLIQKWRTENFGASPAEGVAGNSDDPDGDGRSNLVEYALGTNPLVADGDPNWKVEVVDGKLVWTISQIEDPALTYEVRASETPALTDSELVWRSGAGNNQAGPVEVDADLPSGYDAKLFMQLSVDTIED</sequence>
<dbReference type="InterPro" id="IPR023296">
    <property type="entry name" value="Glyco_hydro_beta-prop_sf"/>
</dbReference>
<keyword evidence="7" id="KW-0732">Signal</keyword>
<organism evidence="9 10">
    <name type="scientific">Pelagicoccus albus</name>
    <dbReference type="NCBI Taxonomy" id="415222"/>
    <lineage>
        <taxon>Bacteria</taxon>
        <taxon>Pseudomonadati</taxon>
        <taxon>Verrucomicrobiota</taxon>
        <taxon>Opitutia</taxon>
        <taxon>Puniceicoccales</taxon>
        <taxon>Pelagicoccaceae</taxon>
        <taxon>Pelagicoccus</taxon>
    </lineage>
</organism>
<evidence type="ECO:0000313" key="10">
    <source>
        <dbReference type="Proteomes" id="UP000526501"/>
    </source>
</evidence>
<dbReference type="InterPro" id="IPR006710">
    <property type="entry name" value="Glyco_hydro_43"/>
</dbReference>
<dbReference type="InterPro" id="IPR050727">
    <property type="entry name" value="GH43_arabinanases"/>
</dbReference>
<evidence type="ECO:0000256" key="6">
    <source>
        <dbReference type="PIRSR" id="PIRSR606710-2"/>
    </source>
</evidence>
<feature type="active site" description="Proton acceptor" evidence="5">
    <location>
        <position position="36"/>
    </location>
</feature>
<evidence type="ECO:0000256" key="5">
    <source>
        <dbReference type="PIRSR" id="PIRSR606710-1"/>
    </source>
</evidence>
<feature type="signal peptide" evidence="7">
    <location>
        <begin position="1"/>
        <end position="23"/>
    </location>
</feature>
<evidence type="ECO:0000256" key="7">
    <source>
        <dbReference type="SAM" id="SignalP"/>
    </source>
</evidence>
<dbReference type="PANTHER" id="PTHR43301:SF3">
    <property type="entry name" value="ARABINAN ENDO-1,5-ALPHA-L-ARABINOSIDASE A-RELATED"/>
    <property type="match status" value="1"/>
</dbReference>
<dbReference type="SUPFAM" id="SSF75005">
    <property type="entry name" value="Arabinanase/levansucrase/invertase"/>
    <property type="match status" value="1"/>
</dbReference>
<dbReference type="AlphaFoldDB" id="A0A7X1E8W0"/>
<dbReference type="GO" id="GO:0004553">
    <property type="term" value="F:hydrolase activity, hydrolyzing O-glycosyl compounds"/>
    <property type="evidence" value="ECO:0007669"/>
    <property type="project" value="InterPro"/>
</dbReference>
<comment type="caution">
    <text evidence="9">The sequence shown here is derived from an EMBL/GenBank/DDBJ whole genome shotgun (WGS) entry which is preliminary data.</text>
</comment>
<feature type="chain" id="PRO_5030928346" evidence="7">
    <location>
        <begin position="24"/>
        <end position="922"/>
    </location>
</feature>
<dbReference type="Gene3D" id="2.40.128.10">
    <property type="match status" value="1"/>
</dbReference>
<gene>
    <name evidence="9" type="ORF">H5P27_11800</name>
</gene>
<dbReference type="Pfam" id="PF04616">
    <property type="entry name" value="Glyco_hydro_43"/>
    <property type="match status" value="1"/>
</dbReference>
<evidence type="ECO:0000256" key="4">
    <source>
        <dbReference type="ARBA" id="ARBA00023295"/>
    </source>
</evidence>
<dbReference type="Gene3D" id="2.60.40.10">
    <property type="entry name" value="Immunoglobulins"/>
    <property type="match status" value="1"/>
</dbReference>
<dbReference type="RefSeq" id="WP_185660591.1">
    <property type="nucleotide sequence ID" value="NZ_CAWPOO010000012.1"/>
</dbReference>
<reference evidence="9 10" key="1">
    <citation type="submission" date="2020-07" db="EMBL/GenBank/DDBJ databases">
        <authorList>
            <person name="Feng X."/>
        </authorList>
    </citation>
    <scope>NUCLEOTIDE SEQUENCE [LARGE SCALE GENOMIC DNA]</scope>
    <source>
        <strain evidence="9 10">JCM23202</strain>
    </source>
</reference>
<keyword evidence="10" id="KW-1185">Reference proteome</keyword>
<evidence type="ECO:0000256" key="2">
    <source>
        <dbReference type="ARBA" id="ARBA00009865"/>
    </source>
</evidence>
<dbReference type="GO" id="GO:0005509">
    <property type="term" value="F:calcium ion binding"/>
    <property type="evidence" value="ECO:0007669"/>
    <property type="project" value="InterPro"/>
</dbReference>
<dbReference type="EMBL" id="JACHVC010000012">
    <property type="protein sequence ID" value="MBC2606726.1"/>
    <property type="molecule type" value="Genomic_DNA"/>
</dbReference>
<feature type="domain" description="Extracellular endo-alpha-(1-&gt;5)-L-arabinanase C-terminal" evidence="8">
    <location>
        <begin position="355"/>
        <end position="459"/>
    </location>
</feature>
<protein>
    <submittedName>
        <fullName evidence="9">Glycoside hydrolase family 43 protein</fullName>
    </submittedName>
</protein>
<dbReference type="InterPro" id="IPR032291">
    <property type="entry name" value="Abn2_C"/>
</dbReference>